<feature type="transmembrane region" description="Helical" evidence="1">
    <location>
        <begin position="144"/>
        <end position="161"/>
    </location>
</feature>
<dbReference type="RefSeq" id="WP_315950769.1">
    <property type="nucleotide sequence ID" value="NZ_JAWCUD010000002.1"/>
</dbReference>
<dbReference type="EMBL" id="JAWCUD010000002">
    <property type="protein sequence ID" value="MDU0201102.1"/>
    <property type="molecule type" value="Genomic_DNA"/>
</dbReference>
<evidence type="ECO:0000256" key="1">
    <source>
        <dbReference type="SAM" id="Phobius"/>
    </source>
</evidence>
<keyword evidence="1" id="KW-0472">Membrane</keyword>
<evidence type="ECO:0000313" key="2">
    <source>
        <dbReference type="EMBL" id="MDU0201102.1"/>
    </source>
</evidence>
<dbReference type="Proteomes" id="UP001260980">
    <property type="component" value="Unassembled WGS sequence"/>
</dbReference>
<comment type="caution">
    <text evidence="2">The sequence shown here is derived from an EMBL/GenBank/DDBJ whole genome shotgun (WGS) entry which is preliminary data.</text>
</comment>
<name>A0ABU3RB46_9BACL</name>
<organism evidence="2 3">
    <name type="scientific">Paenibacillus violae</name>
    <dbReference type="NCBI Taxonomy" id="3077234"/>
    <lineage>
        <taxon>Bacteria</taxon>
        <taxon>Bacillati</taxon>
        <taxon>Bacillota</taxon>
        <taxon>Bacilli</taxon>
        <taxon>Bacillales</taxon>
        <taxon>Paenibacillaceae</taxon>
        <taxon>Paenibacillus</taxon>
    </lineage>
</organism>
<keyword evidence="1" id="KW-1133">Transmembrane helix</keyword>
<feature type="transmembrane region" description="Helical" evidence="1">
    <location>
        <begin position="90"/>
        <end position="110"/>
    </location>
</feature>
<sequence>MIFIAMAILSVLSAWRWGDWRNWQKYHATMLYFLLGDVFYILLTKDYPLWQHQSKPPIHSGIGTEICCLVAFAATTLIFLGLYPKGVAKATLWIGLWVVIYSLIEVIYMFTGAIKHFNGWTMLYSVVFNMITFPMLRLHFSRPILTYVISITLAFGLLVLFKVPIK</sequence>
<evidence type="ECO:0000313" key="3">
    <source>
        <dbReference type="Proteomes" id="UP001260980"/>
    </source>
</evidence>
<feature type="transmembrane region" description="Helical" evidence="1">
    <location>
        <begin position="64"/>
        <end position="84"/>
    </location>
</feature>
<dbReference type="NCBIfam" id="NF041644">
    <property type="entry name" value="CBO0543_fam"/>
    <property type="match status" value="1"/>
</dbReference>
<gene>
    <name evidence="2" type="ORF">RQP52_08385</name>
</gene>
<keyword evidence="1" id="KW-0812">Transmembrane</keyword>
<keyword evidence="3" id="KW-1185">Reference proteome</keyword>
<protein>
    <submittedName>
        <fullName evidence="2">CBO0543 family protein</fullName>
    </submittedName>
</protein>
<feature type="transmembrane region" description="Helical" evidence="1">
    <location>
        <begin position="26"/>
        <end position="43"/>
    </location>
</feature>
<accession>A0ABU3RB46</accession>
<dbReference type="InterPro" id="IPR048147">
    <property type="entry name" value="CBO0543-like"/>
</dbReference>
<proteinExistence type="predicted"/>
<reference evidence="2 3" key="1">
    <citation type="submission" date="2023-10" db="EMBL/GenBank/DDBJ databases">
        <title>Paenibacillus strain PFR10 Genome sequencing and assembly.</title>
        <authorList>
            <person name="Kim I."/>
        </authorList>
    </citation>
    <scope>NUCLEOTIDE SEQUENCE [LARGE SCALE GENOMIC DNA]</scope>
    <source>
        <strain evidence="2 3">PFR10</strain>
    </source>
</reference>